<sequence length="490" mass="51239">MGASKSPVKRSVRDRVSAFESGGVLPAECRRMPSIALIGRDEQRTTFQPPLETASTVMRVPLSPQSVQTSRVEQSQSDGHAGSRLPEQDPDPVFSPWTDDGADSVRRSSRYAESQSDTSASEHPRGHLEGVKRQARESQSQPWSTYAVASREKPIQEHSCMGLMTPKNYSSRLGAPGAQGGLSDRRISRQVDSQSETSASEHWSKDTGAPSARSSRASYLQSRQSSSGAETHSGHLLGQGPLPVHARSQPGPPLVSKSEVKSQSSQLQKEIQLMQERLERTEALLRAAHDKQEGPHNTINLQVLVAGPQGFGGRICGLAGGLARRVGQSARQVAANRSVQASAGGAVLGATAMGTVGATSGVVVGSTCGAVVGIVPAFFTFGLSIPVGAAVVGCAGLCAGGAIGTTAGAVGGGVAGLLQSKCCQDDDVKPARIECAKSIKDEPHVETIYISQNGPSVPTKGSTELYDALGVLGHEALARAQERRTARSQT</sequence>
<gene>
    <name evidence="2" type="ORF">NSCI0253_LOCUS3567</name>
</gene>
<reference evidence="2" key="1">
    <citation type="submission" date="2021-01" db="EMBL/GenBank/DDBJ databases">
        <authorList>
            <person name="Corre E."/>
            <person name="Pelletier E."/>
            <person name="Niang G."/>
            <person name="Scheremetjew M."/>
            <person name="Finn R."/>
            <person name="Kale V."/>
            <person name="Holt S."/>
            <person name="Cochrane G."/>
            <person name="Meng A."/>
            <person name="Brown T."/>
            <person name="Cohen L."/>
        </authorList>
    </citation>
    <scope>NUCLEOTIDE SEQUENCE</scope>
</reference>
<feature type="compositionally biased region" description="Basic and acidic residues" evidence="1">
    <location>
        <begin position="120"/>
        <end position="136"/>
    </location>
</feature>
<organism evidence="2">
    <name type="scientific">Noctiluca scintillans</name>
    <name type="common">Sea sparkle</name>
    <name type="synonym">Red tide dinoflagellate</name>
    <dbReference type="NCBI Taxonomy" id="2966"/>
    <lineage>
        <taxon>Eukaryota</taxon>
        <taxon>Sar</taxon>
        <taxon>Alveolata</taxon>
        <taxon>Dinophyceae</taxon>
        <taxon>Noctilucales</taxon>
        <taxon>Noctilucaceae</taxon>
        <taxon>Noctiluca</taxon>
    </lineage>
</organism>
<accession>A0A7S1EWV8</accession>
<feature type="region of interest" description="Disordered" evidence="1">
    <location>
        <begin position="1"/>
        <end position="23"/>
    </location>
</feature>
<feature type="region of interest" description="Disordered" evidence="1">
    <location>
        <begin position="37"/>
        <end position="268"/>
    </location>
</feature>
<feature type="compositionally biased region" description="Polar residues" evidence="1">
    <location>
        <begin position="212"/>
        <end position="230"/>
    </location>
</feature>
<feature type="compositionally biased region" description="Polar residues" evidence="1">
    <location>
        <begin position="63"/>
        <end position="78"/>
    </location>
</feature>
<dbReference type="EMBL" id="HBFQ01005066">
    <property type="protein sequence ID" value="CAD8829221.1"/>
    <property type="molecule type" value="Transcribed_RNA"/>
</dbReference>
<feature type="compositionally biased region" description="Polar residues" evidence="1">
    <location>
        <begin position="45"/>
        <end position="56"/>
    </location>
</feature>
<evidence type="ECO:0000313" key="2">
    <source>
        <dbReference type="EMBL" id="CAD8829221.1"/>
    </source>
</evidence>
<feature type="compositionally biased region" description="Low complexity" evidence="1">
    <location>
        <begin position="254"/>
        <end position="268"/>
    </location>
</feature>
<dbReference type="AlphaFoldDB" id="A0A7S1EWV8"/>
<name>A0A7S1EWV8_NOCSC</name>
<feature type="compositionally biased region" description="Polar residues" evidence="1">
    <location>
        <begin position="190"/>
        <end position="201"/>
    </location>
</feature>
<protein>
    <submittedName>
        <fullName evidence="2">Uncharacterized protein</fullName>
    </submittedName>
</protein>
<proteinExistence type="predicted"/>
<evidence type="ECO:0000256" key="1">
    <source>
        <dbReference type="SAM" id="MobiDB-lite"/>
    </source>
</evidence>